<dbReference type="PANTHER" id="PTHR23048">
    <property type="entry name" value="MYOSIN LIGHT CHAIN 1, 3"/>
    <property type="match status" value="1"/>
</dbReference>
<dbReference type="GO" id="GO:0005509">
    <property type="term" value="F:calcium ion binding"/>
    <property type="evidence" value="ECO:0007669"/>
    <property type="project" value="InterPro"/>
</dbReference>
<feature type="compositionally biased region" description="Low complexity" evidence="3">
    <location>
        <begin position="100"/>
        <end position="112"/>
    </location>
</feature>
<feature type="compositionally biased region" description="Polar residues" evidence="3">
    <location>
        <begin position="72"/>
        <end position="91"/>
    </location>
</feature>
<dbReference type="InterPro" id="IPR002048">
    <property type="entry name" value="EF_hand_dom"/>
</dbReference>
<evidence type="ECO:0000313" key="5">
    <source>
        <dbReference type="EMBL" id="KAL1524745.1"/>
    </source>
</evidence>
<feature type="domain" description="EF-hand" evidence="4">
    <location>
        <begin position="305"/>
        <end position="340"/>
    </location>
</feature>
<dbReference type="InterPro" id="IPR018247">
    <property type="entry name" value="EF_Hand_1_Ca_BS"/>
</dbReference>
<evidence type="ECO:0000259" key="4">
    <source>
        <dbReference type="PROSITE" id="PS50222"/>
    </source>
</evidence>
<name>A0AB34JSD8_PRYPA</name>
<dbReference type="PROSITE" id="PS00018">
    <property type="entry name" value="EF_HAND_1"/>
    <property type="match status" value="2"/>
</dbReference>
<evidence type="ECO:0000256" key="1">
    <source>
        <dbReference type="ARBA" id="ARBA00022737"/>
    </source>
</evidence>
<dbReference type="PANTHER" id="PTHR23048:SF0">
    <property type="entry name" value="CALMODULIN LIKE 3"/>
    <property type="match status" value="1"/>
</dbReference>
<feature type="domain" description="EF-hand" evidence="4">
    <location>
        <begin position="269"/>
        <end position="304"/>
    </location>
</feature>
<keyword evidence="2" id="KW-0106">Calcium</keyword>
<feature type="compositionally biased region" description="Polar residues" evidence="3">
    <location>
        <begin position="7"/>
        <end position="19"/>
    </location>
</feature>
<feature type="compositionally biased region" description="Low complexity" evidence="3">
    <location>
        <begin position="125"/>
        <end position="140"/>
    </location>
</feature>
<dbReference type="Gene3D" id="1.10.238.10">
    <property type="entry name" value="EF-hand"/>
    <property type="match status" value="1"/>
</dbReference>
<dbReference type="AlphaFoldDB" id="A0AB34JSD8"/>
<organism evidence="5 6">
    <name type="scientific">Prymnesium parvum</name>
    <name type="common">Toxic golden alga</name>
    <dbReference type="NCBI Taxonomy" id="97485"/>
    <lineage>
        <taxon>Eukaryota</taxon>
        <taxon>Haptista</taxon>
        <taxon>Haptophyta</taxon>
        <taxon>Prymnesiophyceae</taxon>
        <taxon>Prymnesiales</taxon>
        <taxon>Prymnesiaceae</taxon>
        <taxon>Prymnesium</taxon>
    </lineage>
</organism>
<evidence type="ECO:0000313" key="6">
    <source>
        <dbReference type="Proteomes" id="UP001515480"/>
    </source>
</evidence>
<comment type="caution">
    <text evidence="5">The sequence shown here is derived from an EMBL/GenBank/DDBJ whole genome shotgun (WGS) entry which is preliminary data.</text>
</comment>
<dbReference type="GO" id="GO:0016460">
    <property type="term" value="C:myosin II complex"/>
    <property type="evidence" value="ECO:0007669"/>
    <property type="project" value="TreeGrafter"/>
</dbReference>
<evidence type="ECO:0000256" key="3">
    <source>
        <dbReference type="SAM" id="MobiDB-lite"/>
    </source>
</evidence>
<dbReference type="InterPro" id="IPR011992">
    <property type="entry name" value="EF-hand-dom_pair"/>
</dbReference>
<feature type="compositionally biased region" description="Basic and acidic residues" evidence="3">
    <location>
        <begin position="141"/>
        <end position="160"/>
    </location>
</feature>
<dbReference type="CDD" id="cd00051">
    <property type="entry name" value="EFh"/>
    <property type="match status" value="1"/>
</dbReference>
<keyword evidence="1" id="KW-0677">Repeat</keyword>
<dbReference type="SUPFAM" id="SSF47473">
    <property type="entry name" value="EF-hand"/>
    <property type="match status" value="1"/>
</dbReference>
<sequence>MAPHAEANSSHAHGSTDSIDANGAGDPFHGARHSRVSPPDLPPHKARSFLSAPKVLPFPTAATATSPRRTAVSSYEESSVRRQSSNPSGLVQTDVEPSCSTTTSRRYSSPTRGKTSPLRVLGCASRGPSSPSRWSRNSRGPADRGGSDRERAERHRKEEALRTYAERAKAKVDEALRIALEKQRLLSATEAVGAESSARTAPPPPTTTTTTEHHSFFWRLLRNVAHVLHRAVGVSEVAEEASHVGLIQPVGFLDPLDDPDFIRRVGARMQDRKVLKTFYLFDEDGSGSVSTDELEHVVAILHPFPTPETIREMVEALDIDNDGEVDIFEFCVHLQKKTEGIERHDVEAEMDMAFSIFNLDSDERVSIYELRRWLTHSGIGVPLSDEEFLMFAHEMGFRDGVESVPYKDLRGHPCWAT</sequence>
<dbReference type="EMBL" id="JBGBPQ010000005">
    <property type="protein sequence ID" value="KAL1524745.1"/>
    <property type="molecule type" value="Genomic_DNA"/>
</dbReference>
<dbReference type="PROSITE" id="PS50222">
    <property type="entry name" value="EF_HAND_2"/>
    <property type="match status" value="3"/>
</dbReference>
<feature type="region of interest" description="Disordered" evidence="3">
    <location>
        <begin position="1"/>
        <end position="160"/>
    </location>
</feature>
<keyword evidence="6" id="KW-1185">Reference proteome</keyword>
<protein>
    <recommendedName>
        <fullName evidence="4">EF-hand domain-containing protein</fullName>
    </recommendedName>
</protein>
<feature type="region of interest" description="Disordered" evidence="3">
    <location>
        <begin position="189"/>
        <end position="211"/>
    </location>
</feature>
<dbReference type="InterPro" id="IPR050230">
    <property type="entry name" value="CALM/Myosin/TropC-like"/>
</dbReference>
<accession>A0AB34JSD8</accession>
<dbReference type="FunFam" id="1.10.238.10:FF:000178">
    <property type="entry name" value="Calmodulin-2 A"/>
    <property type="match status" value="1"/>
</dbReference>
<dbReference type="Pfam" id="PF13499">
    <property type="entry name" value="EF-hand_7"/>
    <property type="match status" value="1"/>
</dbReference>
<feature type="compositionally biased region" description="Low complexity" evidence="3">
    <location>
        <begin position="59"/>
        <end position="71"/>
    </location>
</feature>
<feature type="domain" description="EF-hand" evidence="4">
    <location>
        <begin position="345"/>
        <end position="380"/>
    </location>
</feature>
<dbReference type="Proteomes" id="UP001515480">
    <property type="component" value="Unassembled WGS sequence"/>
</dbReference>
<evidence type="ECO:0000256" key="2">
    <source>
        <dbReference type="ARBA" id="ARBA00022837"/>
    </source>
</evidence>
<proteinExistence type="predicted"/>
<dbReference type="SMART" id="SM00054">
    <property type="entry name" value="EFh"/>
    <property type="match status" value="3"/>
</dbReference>
<gene>
    <name evidence="5" type="ORF">AB1Y20_019628</name>
</gene>
<reference evidence="5 6" key="1">
    <citation type="journal article" date="2024" name="Science">
        <title>Giant polyketide synthase enzymes in the biosynthesis of giant marine polyether toxins.</title>
        <authorList>
            <person name="Fallon T.R."/>
            <person name="Shende V.V."/>
            <person name="Wierzbicki I.H."/>
            <person name="Pendleton A.L."/>
            <person name="Watervoot N.F."/>
            <person name="Auber R.P."/>
            <person name="Gonzalez D.J."/>
            <person name="Wisecaver J.H."/>
            <person name="Moore B.S."/>
        </authorList>
    </citation>
    <scope>NUCLEOTIDE SEQUENCE [LARGE SCALE GENOMIC DNA]</scope>
    <source>
        <strain evidence="5 6">12B1</strain>
    </source>
</reference>